<evidence type="ECO:0000259" key="8">
    <source>
        <dbReference type="PROSITE" id="PS50928"/>
    </source>
</evidence>
<keyword evidence="6 7" id="KW-0472">Membrane</keyword>
<keyword evidence="3" id="KW-1003">Cell membrane</keyword>
<sequence length="293" mass="31004">MSVPVVKAPDAVRPARPRRLRYGVRWTLRRPGLVLSVLFLVWVLLWAAVPGLFATHDPLVGVPADKLLPPGPGHWFGTDHLGRDLFSRTVHGASLSLGATALAVFVGFVAGSVLGLFSGFVGGWSDEVVMRCVDVMMSIPGLLLSLAVVTVLGFGTLNVAVAVGIAAVAGFARVMRADVLRTCTEVFVEAAESLGVSRRRTLVRHVLPHSIGSVLVLAALEFGTAILAVSSLSFLGFGAAPPTPEWGSLVSEGRNYLVSAWWLTTLPGLVIVLTMLATNRVARALDAGRGEDR</sequence>
<dbReference type="Proteomes" id="UP001501842">
    <property type="component" value="Unassembled WGS sequence"/>
</dbReference>
<feature type="transmembrane region" description="Helical" evidence="7">
    <location>
        <begin position="142"/>
        <end position="172"/>
    </location>
</feature>
<evidence type="ECO:0000256" key="3">
    <source>
        <dbReference type="ARBA" id="ARBA00022475"/>
    </source>
</evidence>
<keyword evidence="2 7" id="KW-0813">Transport</keyword>
<evidence type="ECO:0000256" key="2">
    <source>
        <dbReference type="ARBA" id="ARBA00022448"/>
    </source>
</evidence>
<evidence type="ECO:0000256" key="4">
    <source>
        <dbReference type="ARBA" id="ARBA00022692"/>
    </source>
</evidence>
<keyword evidence="10" id="KW-1185">Reference proteome</keyword>
<comment type="similarity">
    <text evidence="7">Belongs to the binding-protein-dependent transport system permease family.</text>
</comment>
<comment type="caution">
    <text evidence="9">The sequence shown here is derived from an EMBL/GenBank/DDBJ whole genome shotgun (WGS) entry which is preliminary data.</text>
</comment>
<protein>
    <submittedName>
        <fullName evidence="9">ABC transporter permease</fullName>
    </submittedName>
</protein>
<feature type="transmembrane region" description="Helical" evidence="7">
    <location>
        <begin position="95"/>
        <end position="122"/>
    </location>
</feature>
<reference evidence="9 10" key="1">
    <citation type="journal article" date="2019" name="Int. J. Syst. Evol. Microbiol.">
        <title>The Global Catalogue of Microorganisms (GCM) 10K type strain sequencing project: providing services to taxonomists for standard genome sequencing and annotation.</title>
        <authorList>
            <consortium name="The Broad Institute Genomics Platform"/>
            <consortium name="The Broad Institute Genome Sequencing Center for Infectious Disease"/>
            <person name="Wu L."/>
            <person name="Ma J."/>
        </authorList>
    </citation>
    <scope>NUCLEOTIDE SEQUENCE [LARGE SCALE GENOMIC DNA]</scope>
    <source>
        <strain evidence="9 10">JCM 8201</strain>
    </source>
</reference>
<dbReference type="SUPFAM" id="SSF161098">
    <property type="entry name" value="MetI-like"/>
    <property type="match status" value="1"/>
</dbReference>
<dbReference type="Gene3D" id="1.10.3720.10">
    <property type="entry name" value="MetI-like"/>
    <property type="match status" value="1"/>
</dbReference>
<keyword evidence="5 7" id="KW-1133">Transmembrane helix</keyword>
<dbReference type="EMBL" id="BAAATZ010000013">
    <property type="protein sequence ID" value="GAA2728706.1"/>
    <property type="molecule type" value="Genomic_DNA"/>
</dbReference>
<dbReference type="Pfam" id="PF00528">
    <property type="entry name" value="BPD_transp_1"/>
    <property type="match status" value="1"/>
</dbReference>
<dbReference type="InterPro" id="IPR000515">
    <property type="entry name" value="MetI-like"/>
</dbReference>
<proteinExistence type="inferred from homology"/>
<feature type="transmembrane region" description="Helical" evidence="7">
    <location>
        <begin position="214"/>
        <end position="240"/>
    </location>
</feature>
<dbReference type="PANTHER" id="PTHR43386">
    <property type="entry name" value="OLIGOPEPTIDE TRANSPORT SYSTEM PERMEASE PROTEIN APPC"/>
    <property type="match status" value="1"/>
</dbReference>
<dbReference type="InterPro" id="IPR035906">
    <property type="entry name" value="MetI-like_sf"/>
</dbReference>
<feature type="transmembrane region" description="Helical" evidence="7">
    <location>
        <begin position="33"/>
        <end position="53"/>
    </location>
</feature>
<dbReference type="CDD" id="cd06261">
    <property type="entry name" value="TM_PBP2"/>
    <property type="match status" value="1"/>
</dbReference>
<dbReference type="InterPro" id="IPR050366">
    <property type="entry name" value="BP-dependent_transpt_permease"/>
</dbReference>
<comment type="subcellular location">
    <subcellularLocation>
        <location evidence="1 7">Cell membrane</location>
        <topology evidence="1 7">Multi-pass membrane protein</topology>
    </subcellularLocation>
</comment>
<feature type="domain" description="ABC transmembrane type-1" evidence="8">
    <location>
        <begin position="97"/>
        <end position="282"/>
    </location>
</feature>
<dbReference type="PANTHER" id="PTHR43386:SF25">
    <property type="entry name" value="PEPTIDE ABC TRANSPORTER PERMEASE PROTEIN"/>
    <property type="match status" value="1"/>
</dbReference>
<dbReference type="RefSeq" id="WP_344451777.1">
    <property type="nucleotide sequence ID" value="NZ_BAAATZ010000013.1"/>
</dbReference>
<name>A0ABN3UC69_9ACTN</name>
<evidence type="ECO:0000256" key="1">
    <source>
        <dbReference type="ARBA" id="ARBA00004651"/>
    </source>
</evidence>
<feature type="transmembrane region" description="Helical" evidence="7">
    <location>
        <begin position="260"/>
        <end position="279"/>
    </location>
</feature>
<evidence type="ECO:0000256" key="6">
    <source>
        <dbReference type="ARBA" id="ARBA00023136"/>
    </source>
</evidence>
<dbReference type="PROSITE" id="PS50928">
    <property type="entry name" value="ABC_TM1"/>
    <property type="match status" value="1"/>
</dbReference>
<evidence type="ECO:0000256" key="7">
    <source>
        <dbReference type="RuleBase" id="RU363032"/>
    </source>
</evidence>
<gene>
    <name evidence="9" type="ORF">GCM10010439_37520</name>
</gene>
<organism evidence="9 10">
    <name type="scientific">Actinocorallia aurantiaca</name>
    <dbReference type="NCBI Taxonomy" id="46204"/>
    <lineage>
        <taxon>Bacteria</taxon>
        <taxon>Bacillati</taxon>
        <taxon>Actinomycetota</taxon>
        <taxon>Actinomycetes</taxon>
        <taxon>Streptosporangiales</taxon>
        <taxon>Thermomonosporaceae</taxon>
        <taxon>Actinocorallia</taxon>
    </lineage>
</organism>
<accession>A0ABN3UC69</accession>
<keyword evidence="4 7" id="KW-0812">Transmembrane</keyword>
<evidence type="ECO:0000313" key="10">
    <source>
        <dbReference type="Proteomes" id="UP001501842"/>
    </source>
</evidence>
<evidence type="ECO:0000313" key="9">
    <source>
        <dbReference type="EMBL" id="GAA2728706.1"/>
    </source>
</evidence>
<evidence type="ECO:0000256" key="5">
    <source>
        <dbReference type="ARBA" id="ARBA00022989"/>
    </source>
</evidence>